<feature type="binding site" evidence="14">
    <location>
        <position position="245"/>
    </location>
    <ligand>
        <name>Mg(2+)</name>
        <dbReference type="ChEBI" id="CHEBI:18420"/>
        <label>1</label>
    </ligand>
</feature>
<dbReference type="GO" id="GO:0005524">
    <property type="term" value="F:ATP binding"/>
    <property type="evidence" value="ECO:0007669"/>
    <property type="project" value="UniProtKB-KW"/>
</dbReference>
<feature type="binding site" evidence="14">
    <location>
        <position position="189"/>
    </location>
    <ligand>
        <name>Mg(2+)</name>
        <dbReference type="ChEBI" id="CHEBI:18420"/>
        <label>1</label>
    </ligand>
</feature>
<evidence type="ECO:0000259" key="19">
    <source>
        <dbReference type="PROSITE" id="PS51987"/>
    </source>
</evidence>
<dbReference type="GO" id="GO:0046872">
    <property type="term" value="F:metal ion binding"/>
    <property type="evidence" value="ECO:0007669"/>
    <property type="project" value="UniProtKB-KW"/>
</dbReference>
<feature type="binding site" evidence="13">
    <location>
        <begin position="199"/>
        <end position="201"/>
    </location>
    <ligand>
        <name>ATP</name>
        <dbReference type="ChEBI" id="CHEBI:30616"/>
    </ligand>
</feature>
<evidence type="ECO:0000256" key="14">
    <source>
        <dbReference type="PIRSR" id="PIRSR604809-3"/>
    </source>
</evidence>
<dbReference type="InterPro" id="IPR036651">
    <property type="entry name" value="Gln_synt_N_sf"/>
</dbReference>
<evidence type="ECO:0000313" key="20">
    <source>
        <dbReference type="EMBL" id="QLY39669.1"/>
    </source>
</evidence>
<feature type="binding site" evidence="12">
    <location>
        <position position="299"/>
    </location>
    <ligand>
        <name>L-glutamate</name>
        <dbReference type="ChEBI" id="CHEBI:29985"/>
    </ligand>
</feature>
<dbReference type="PANTHER" id="PTHR43785:SF12">
    <property type="entry name" value="TYPE-1 GLUTAMINE SYNTHETASE 2"/>
    <property type="match status" value="1"/>
</dbReference>
<accession>A0A7L6N517</accession>
<evidence type="ECO:0000256" key="1">
    <source>
        <dbReference type="ARBA" id="ARBA00004496"/>
    </source>
</evidence>
<dbReference type="GO" id="GO:0005737">
    <property type="term" value="C:cytoplasm"/>
    <property type="evidence" value="ECO:0007669"/>
    <property type="project" value="UniProtKB-SubCell"/>
</dbReference>
<dbReference type="PROSITE" id="PS00180">
    <property type="entry name" value="GLNA_1"/>
    <property type="match status" value="1"/>
</dbReference>
<dbReference type="SUPFAM" id="SSF54368">
    <property type="entry name" value="Glutamine synthetase, N-terminal domain"/>
    <property type="match status" value="1"/>
</dbReference>
<evidence type="ECO:0000256" key="9">
    <source>
        <dbReference type="ARBA" id="ARBA00022840"/>
    </source>
</evidence>
<evidence type="ECO:0000256" key="3">
    <source>
        <dbReference type="ARBA" id="ARBA00012937"/>
    </source>
</evidence>
<comment type="catalytic activity">
    <reaction evidence="11 17">
        <text>L-glutamate + NH4(+) + ATP = L-glutamine + ADP + phosphate + H(+)</text>
        <dbReference type="Rhea" id="RHEA:16169"/>
        <dbReference type="ChEBI" id="CHEBI:15378"/>
        <dbReference type="ChEBI" id="CHEBI:28938"/>
        <dbReference type="ChEBI" id="CHEBI:29985"/>
        <dbReference type="ChEBI" id="CHEBI:30616"/>
        <dbReference type="ChEBI" id="CHEBI:43474"/>
        <dbReference type="ChEBI" id="CHEBI:58359"/>
        <dbReference type="ChEBI" id="CHEBI:456216"/>
        <dbReference type="EC" id="6.3.1.2"/>
    </reaction>
</comment>
<keyword evidence="7 14" id="KW-0479">Metal-binding</keyword>
<evidence type="ECO:0000256" key="10">
    <source>
        <dbReference type="ARBA" id="ARBA00022842"/>
    </source>
</evidence>
<dbReference type="PANTHER" id="PTHR43785">
    <property type="entry name" value="GAMMA-GLUTAMYLPUTRESCINE SYNTHETASE"/>
    <property type="match status" value="1"/>
</dbReference>
<evidence type="ECO:0000256" key="2">
    <source>
        <dbReference type="ARBA" id="ARBA00009897"/>
    </source>
</evidence>
<dbReference type="SUPFAM" id="SSF55931">
    <property type="entry name" value="Glutamine synthetase/guanido kinase"/>
    <property type="match status" value="1"/>
</dbReference>
<comment type="subcellular location">
    <subcellularLocation>
        <location evidence="1">Cytoplasm</location>
    </subcellularLocation>
</comment>
<evidence type="ECO:0000256" key="15">
    <source>
        <dbReference type="PROSITE-ProRule" id="PRU01330"/>
    </source>
</evidence>
<evidence type="ECO:0000259" key="18">
    <source>
        <dbReference type="PROSITE" id="PS51986"/>
    </source>
</evidence>
<dbReference type="AlphaFoldDB" id="A0A7L6N517"/>
<keyword evidence="5" id="KW-0963">Cytoplasm</keyword>
<comment type="similarity">
    <text evidence="2 15 16">Belongs to the glutamine synthetase family.</text>
</comment>
<evidence type="ECO:0000256" key="8">
    <source>
        <dbReference type="ARBA" id="ARBA00022741"/>
    </source>
</evidence>
<evidence type="ECO:0000256" key="4">
    <source>
        <dbReference type="ARBA" id="ARBA00021364"/>
    </source>
</evidence>
<feature type="binding site" evidence="14">
    <location>
        <position position="334"/>
    </location>
    <ligand>
        <name>Mg(2+)</name>
        <dbReference type="ChEBI" id="CHEBI:18420"/>
        <label>1</label>
    </ligand>
</feature>
<dbReference type="InterPro" id="IPR014746">
    <property type="entry name" value="Gln_synth/guanido_kin_cat_dom"/>
</dbReference>
<sequence>MKYTKEAILDHAKKENVRYIRLMFSDIIGTIKSVEIPIGQLESALDGEIMFDGSSIEGFVRIMEADMFLRPDFDTWMILSWEETKYGKVARLICDVYTPEGNPSEADPRSNLKKTIKKMEKLGFSTLKIGFEPEFFLFKLDDKGQVKLDVADHGGYFDLSPIDGAEDCRRDIVLELEKIGFKIEASHHEVAPGQNEINFEFADVVEACDNLQTFKLVVKNIARRHNLHATFMPKPIASVNGSGMHTNCSLADEFGKNAFYDPKDEMGLSVTARQWITGILIHSKEFCAITNPTVNSYKRLVPGYEAPCYMSWSEHNRSVMIRIPATRGRGTRAEIRSVDTSANPYLAMSVLLASGLDAIEKNYPLINPINENLFALTNEQRKEMGVENLPDNLKEAIDFFKGSPLMKEVLGNHIFNKFIELKTKEWDEFRKTVTEWEIKRYINII</sequence>
<feature type="binding site" evidence="12">
    <location>
        <position position="317"/>
    </location>
    <ligand>
        <name>L-glutamate</name>
        <dbReference type="ChEBI" id="CHEBI:29985"/>
    </ligand>
</feature>
<comment type="cofactor">
    <cofactor evidence="14">
        <name>Mg(2+)</name>
        <dbReference type="ChEBI" id="CHEBI:18420"/>
    </cofactor>
    <text evidence="14">Binds 2 Mg(2+) ions per subunit.</text>
</comment>
<evidence type="ECO:0000313" key="21">
    <source>
        <dbReference type="Proteomes" id="UP000512167"/>
    </source>
</evidence>
<feature type="binding site" evidence="14">
    <location>
        <position position="134"/>
    </location>
    <ligand>
        <name>Mg(2+)</name>
        <dbReference type="ChEBI" id="CHEBI:18420"/>
        <label>1</label>
    </ligand>
</feature>
<dbReference type="EMBL" id="CP051151">
    <property type="protein sequence ID" value="QLY39669.1"/>
    <property type="molecule type" value="Genomic_DNA"/>
</dbReference>
<feature type="binding site" evidence="14">
    <location>
        <position position="132"/>
    </location>
    <ligand>
        <name>Mg(2+)</name>
        <dbReference type="ChEBI" id="CHEBI:18420"/>
        <label>1</label>
    </ligand>
</feature>
<gene>
    <name evidence="20" type="primary">glnA</name>
    <name evidence="20" type="ORF">HF295_01835</name>
</gene>
<feature type="binding site" evidence="14">
    <location>
        <position position="196"/>
    </location>
    <ligand>
        <name>Mg(2+)</name>
        <dbReference type="ChEBI" id="CHEBI:18420"/>
        <label>1</label>
    </ligand>
</feature>
<dbReference type="FunFam" id="3.30.590.10:FF:000003">
    <property type="entry name" value="Glutamine synthetase 2"/>
    <property type="match status" value="1"/>
</dbReference>
<evidence type="ECO:0000256" key="11">
    <source>
        <dbReference type="ARBA" id="ARBA00049436"/>
    </source>
</evidence>
<dbReference type="PROSITE" id="PS51986">
    <property type="entry name" value="GS_BETA_GRASP"/>
    <property type="match status" value="1"/>
</dbReference>
<feature type="binding site" evidence="13">
    <location>
        <position position="184"/>
    </location>
    <ligand>
        <name>ATP</name>
        <dbReference type="ChEBI" id="CHEBI:30616"/>
    </ligand>
</feature>
<dbReference type="NCBIfam" id="TIGR00653">
    <property type="entry name" value="GlnA"/>
    <property type="match status" value="1"/>
</dbReference>
<dbReference type="GO" id="GO:0004356">
    <property type="term" value="F:glutamine synthetase activity"/>
    <property type="evidence" value="ECO:0007669"/>
    <property type="project" value="UniProtKB-EC"/>
</dbReference>
<evidence type="ECO:0000256" key="6">
    <source>
        <dbReference type="ARBA" id="ARBA00022598"/>
    </source>
</evidence>
<protein>
    <recommendedName>
        <fullName evidence="4 17">Glutamine synthetase</fullName>
        <ecNumber evidence="3 17">6.3.1.2</ecNumber>
    </recommendedName>
</protein>
<dbReference type="GO" id="GO:0006542">
    <property type="term" value="P:glutamine biosynthetic process"/>
    <property type="evidence" value="ECO:0007669"/>
    <property type="project" value="InterPro"/>
</dbReference>
<dbReference type="Proteomes" id="UP000512167">
    <property type="component" value="Chromosome"/>
</dbReference>
<feature type="binding site" evidence="12">
    <location>
        <begin position="240"/>
        <end position="241"/>
    </location>
    <ligand>
        <name>L-glutamate</name>
        <dbReference type="ChEBI" id="CHEBI:29985"/>
    </ligand>
</feature>
<dbReference type="InterPro" id="IPR027302">
    <property type="entry name" value="Gln_synth_N_conserv_site"/>
</dbReference>
<feature type="domain" description="GS beta-grasp" evidence="18">
    <location>
        <begin position="15"/>
        <end position="101"/>
    </location>
</feature>
<name>A0A7L6N517_9MOLU</name>
<feature type="binding site" evidence="12">
    <location>
        <position position="336"/>
    </location>
    <ligand>
        <name>L-glutamate</name>
        <dbReference type="ChEBI" id="CHEBI:29985"/>
    </ligand>
</feature>
<dbReference type="InterPro" id="IPR008147">
    <property type="entry name" value="Gln_synt_N"/>
</dbReference>
<evidence type="ECO:0000256" key="16">
    <source>
        <dbReference type="RuleBase" id="RU000384"/>
    </source>
</evidence>
<dbReference type="Gene3D" id="3.30.590.10">
    <property type="entry name" value="Glutamine synthetase/guanido kinase, catalytic domain"/>
    <property type="match status" value="1"/>
</dbReference>
<dbReference type="InterPro" id="IPR004809">
    <property type="entry name" value="Gln_synth_I"/>
</dbReference>
<dbReference type="InterPro" id="IPR027303">
    <property type="entry name" value="Gln_synth_gly_rich_site"/>
</dbReference>
<reference evidence="20 21" key="1">
    <citation type="submission" date="2020-04" db="EMBL/GenBank/DDBJ databases">
        <authorList>
            <person name="Zheng R.K."/>
            <person name="Sun C.M."/>
        </authorList>
    </citation>
    <scope>NUCLEOTIDE SEQUENCE [LARGE SCALE GENOMIC DNA]</scope>
    <source>
        <strain evidence="21">zrk29</strain>
    </source>
</reference>
<evidence type="ECO:0000256" key="17">
    <source>
        <dbReference type="RuleBase" id="RU004356"/>
    </source>
</evidence>
<dbReference type="Pfam" id="PF00120">
    <property type="entry name" value="Gln-synt_C"/>
    <property type="match status" value="1"/>
</dbReference>
<dbReference type="KEGG" id="tbk:HF295_01835"/>
<dbReference type="Pfam" id="PF03951">
    <property type="entry name" value="Gln-synt_N"/>
    <property type="match status" value="1"/>
</dbReference>
<proteinExistence type="inferred from homology"/>
<keyword evidence="9 13" id="KW-0067">ATP-binding</keyword>
<evidence type="ECO:0000256" key="5">
    <source>
        <dbReference type="ARBA" id="ARBA00022490"/>
    </source>
</evidence>
<organism evidence="20 21">
    <name type="scientific">Hujiaoplasma nucleasis</name>
    <dbReference type="NCBI Taxonomy" id="2725268"/>
    <lineage>
        <taxon>Bacteria</taxon>
        <taxon>Bacillati</taxon>
        <taxon>Mycoplasmatota</taxon>
        <taxon>Mollicutes</taxon>
        <taxon>Candidatus Izemoplasmatales</taxon>
        <taxon>Hujiaoplasmataceae</taxon>
        <taxon>Hujiaoplasma</taxon>
    </lineage>
</organism>
<dbReference type="SMART" id="SM01230">
    <property type="entry name" value="Gln-synt_C"/>
    <property type="match status" value="1"/>
</dbReference>
<keyword evidence="10 14" id="KW-0460">Magnesium</keyword>
<dbReference type="Gene3D" id="3.10.20.70">
    <property type="entry name" value="Glutamine synthetase, N-terminal domain"/>
    <property type="match status" value="1"/>
</dbReference>
<evidence type="ECO:0000256" key="13">
    <source>
        <dbReference type="PIRSR" id="PIRSR604809-2"/>
    </source>
</evidence>
<dbReference type="RefSeq" id="WP_312032147.1">
    <property type="nucleotide sequence ID" value="NZ_CP051151.1"/>
</dbReference>
<evidence type="ECO:0000256" key="7">
    <source>
        <dbReference type="ARBA" id="ARBA00022723"/>
    </source>
</evidence>
<dbReference type="PROSITE" id="PS51987">
    <property type="entry name" value="GS_CATALYTIC"/>
    <property type="match status" value="1"/>
</dbReference>
<feature type="binding site" evidence="12">
    <location>
        <position position="305"/>
    </location>
    <ligand>
        <name>L-glutamate</name>
        <dbReference type="ChEBI" id="CHEBI:29985"/>
    </ligand>
</feature>
<keyword evidence="6 17" id="KW-0436">Ligase</keyword>
<feature type="domain" description="GS catalytic" evidence="19">
    <location>
        <begin position="108"/>
        <end position="445"/>
    </location>
</feature>
<keyword evidence="8 13" id="KW-0547">Nucleotide-binding</keyword>
<dbReference type="InterPro" id="IPR008146">
    <property type="entry name" value="Gln_synth_cat_dom"/>
</dbReference>
<evidence type="ECO:0000256" key="12">
    <source>
        <dbReference type="PIRSR" id="PIRSR604809-1"/>
    </source>
</evidence>
<feature type="binding site" evidence="13">
    <location>
        <position position="317"/>
    </location>
    <ligand>
        <name>ATP</name>
        <dbReference type="ChEBI" id="CHEBI:30616"/>
    </ligand>
</feature>
<dbReference type="EC" id="6.3.1.2" evidence="3 17"/>
<dbReference type="PROSITE" id="PS00181">
    <property type="entry name" value="GLNA_ATP"/>
    <property type="match status" value="1"/>
</dbReference>
<keyword evidence="21" id="KW-1185">Reference proteome</keyword>